<dbReference type="AlphaFoldDB" id="A0AAX6MYF4"/>
<feature type="binding site" evidence="7">
    <location>
        <position position="244"/>
    </location>
    <ligand>
        <name>Zn(2+)</name>
        <dbReference type="ChEBI" id="CHEBI:29105"/>
        <note>catalytic</note>
    </ligand>
</feature>
<comment type="subcellular location">
    <subcellularLocation>
        <location evidence="8">Secreted</location>
    </subcellularLocation>
</comment>
<keyword evidence="8" id="KW-0732">Signal</keyword>
<dbReference type="PANTHER" id="PTHR33478:SF1">
    <property type="entry name" value="EXTRACELLULAR METALLOPROTEINASE MEP"/>
    <property type="match status" value="1"/>
</dbReference>
<feature type="chain" id="PRO_5043107816" description="Extracellular metalloproteinase" evidence="8">
    <location>
        <begin position="20"/>
        <end position="431"/>
    </location>
</feature>
<evidence type="ECO:0000256" key="7">
    <source>
        <dbReference type="PIRSR" id="PIRSR601842-2"/>
    </source>
</evidence>
<feature type="binding site" evidence="7">
    <location>
        <position position="424"/>
    </location>
    <ligand>
        <name>Zn(2+)</name>
        <dbReference type="ChEBI" id="CHEBI:29105"/>
        <note>catalytic</note>
    </ligand>
</feature>
<dbReference type="GO" id="GO:0006508">
    <property type="term" value="P:proteolysis"/>
    <property type="evidence" value="ECO:0007669"/>
    <property type="project" value="UniProtKB-KW"/>
</dbReference>
<comment type="similarity">
    <text evidence="8">Belongs to the peptidase M36 family.</text>
</comment>
<dbReference type="InterPro" id="IPR011096">
    <property type="entry name" value="FTP_domain"/>
</dbReference>
<keyword evidence="3 8" id="KW-0378">Hydrolase</keyword>
<dbReference type="GO" id="GO:0004222">
    <property type="term" value="F:metalloendopeptidase activity"/>
    <property type="evidence" value="ECO:0007669"/>
    <property type="project" value="InterPro"/>
</dbReference>
<dbReference type="InterPro" id="IPR050371">
    <property type="entry name" value="Fungal_virulence_M36"/>
</dbReference>
<dbReference type="EMBL" id="JBANMG010000002">
    <property type="protein sequence ID" value="KAK6957212.1"/>
    <property type="molecule type" value="Genomic_DNA"/>
</dbReference>
<dbReference type="Proteomes" id="UP001369815">
    <property type="component" value="Unassembled WGS sequence"/>
</dbReference>
<dbReference type="InterPro" id="IPR001842">
    <property type="entry name" value="Peptidase_M36"/>
</dbReference>
<comment type="caution">
    <text evidence="10">The sequence shown here is derived from an EMBL/GenBank/DDBJ whole genome shotgun (WGS) entry which is preliminary data.</text>
</comment>
<keyword evidence="5 8" id="KW-0482">Metalloprotease</keyword>
<dbReference type="Gene3D" id="3.10.170.10">
    <property type="match status" value="1"/>
</dbReference>
<sequence>MIRSLLLLGLLGASLPAHGHPTQPYKSGLRRRTVDLNAYRLKETAEYTNKAAASTNKAVRLLKRDSYVDTATELVKSVVPGATFRLVDDHYVGKNGIAHVNFKQTAHGLDIDNADFNVNIGADGNVFSYGNSFFTGSIPDESPLQKREFSDPAQALSGATKVLDLPVTGDASAEAADGTETYVLKGTAGAMKDPEARLVYFVKPDDNLALTWRVETDILDNWLLSYVDASTNEEVHGVVDYVADATPWGTNDPDEGKRQVVTDPWDLETSEFTWLSDGKTNYTTTRGNNGIAQTNPDGGSDYLNNYRPDSKSLKFEYKWDATLTPPSSYADASVAQLFYTANTYHDLLYDLGFTEEAGNFESNNNGQGGKGNDFVILNAQDGSGTNNANFATPPDGQNGRMRMYIWTHSTPYRDCAFEAGVIIHEYTHGCE</sequence>
<keyword evidence="4 7" id="KW-0862">Zinc</keyword>
<feature type="binding site" evidence="7">
    <location>
        <position position="428"/>
    </location>
    <ligand>
        <name>Zn(2+)</name>
        <dbReference type="ChEBI" id="CHEBI:29105"/>
        <note>catalytic</note>
    </ligand>
</feature>
<dbReference type="EC" id="3.4.24.-" evidence="8"/>
<evidence type="ECO:0000256" key="3">
    <source>
        <dbReference type="ARBA" id="ARBA00022801"/>
    </source>
</evidence>
<name>A0AAX6MYF4_9PEZI</name>
<keyword evidence="11" id="KW-1185">Reference proteome</keyword>
<reference evidence="10 11" key="1">
    <citation type="journal article" date="2024" name="Front Chem Biol">
        <title>Unveiling the potential of Daldinia eschscholtzii MFLUCC 19-0629 through bioactivity and bioinformatics studies for enhanced sustainable agriculture production.</title>
        <authorList>
            <person name="Brooks S."/>
            <person name="Weaver J.A."/>
            <person name="Klomchit A."/>
            <person name="Alharthi S.A."/>
            <person name="Onlamun T."/>
            <person name="Nurani R."/>
            <person name="Vong T.K."/>
            <person name="Alberti F."/>
            <person name="Greco C."/>
        </authorList>
    </citation>
    <scope>NUCLEOTIDE SEQUENCE [LARGE SCALE GENOMIC DNA]</scope>
    <source>
        <strain evidence="10">MFLUCC 19-0629</strain>
    </source>
</reference>
<dbReference type="GO" id="GO:0005576">
    <property type="term" value="C:extracellular region"/>
    <property type="evidence" value="ECO:0007669"/>
    <property type="project" value="UniProtKB-SubCell"/>
</dbReference>
<evidence type="ECO:0000256" key="5">
    <source>
        <dbReference type="ARBA" id="ARBA00023049"/>
    </source>
</evidence>
<evidence type="ECO:0000256" key="4">
    <source>
        <dbReference type="ARBA" id="ARBA00022833"/>
    </source>
</evidence>
<comment type="cofactor">
    <cofactor evidence="7">
        <name>Zn(2+)</name>
        <dbReference type="ChEBI" id="CHEBI:29105"/>
    </cofactor>
    <text evidence="7">Binds 1 zinc ion per subunit.</text>
</comment>
<evidence type="ECO:0000259" key="9">
    <source>
        <dbReference type="Pfam" id="PF07504"/>
    </source>
</evidence>
<feature type="domain" description="FTP" evidence="9">
    <location>
        <begin position="82"/>
        <end position="133"/>
    </location>
</feature>
<proteinExistence type="inferred from homology"/>
<dbReference type="SUPFAM" id="SSF55486">
    <property type="entry name" value="Metalloproteases ('zincins'), catalytic domain"/>
    <property type="match status" value="1"/>
</dbReference>
<protein>
    <recommendedName>
        <fullName evidence="8">Extracellular metalloproteinase</fullName>
        <ecNumber evidence="8">3.4.24.-</ecNumber>
    </recommendedName>
    <alternativeName>
        <fullName evidence="8">Fungalysin</fullName>
    </alternativeName>
</protein>
<dbReference type="PRINTS" id="PR00999">
    <property type="entry name" value="FUNGALYSIN"/>
</dbReference>
<dbReference type="Pfam" id="PF02128">
    <property type="entry name" value="Peptidase_M36"/>
    <property type="match status" value="1"/>
</dbReference>
<organism evidence="10 11">
    <name type="scientific">Daldinia eschscholtzii</name>
    <dbReference type="NCBI Taxonomy" id="292717"/>
    <lineage>
        <taxon>Eukaryota</taxon>
        <taxon>Fungi</taxon>
        <taxon>Dikarya</taxon>
        <taxon>Ascomycota</taxon>
        <taxon>Pezizomycotina</taxon>
        <taxon>Sordariomycetes</taxon>
        <taxon>Xylariomycetidae</taxon>
        <taxon>Xylariales</taxon>
        <taxon>Hypoxylaceae</taxon>
        <taxon>Daldinia</taxon>
    </lineage>
</organism>
<evidence type="ECO:0000313" key="11">
    <source>
        <dbReference type="Proteomes" id="UP001369815"/>
    </source>
</evidence>
<dbReference type="Pfam" id="PF07504">
    <property type="entry name" value="FTP"/>
    <property type="match status" value="1"/>
</dbReference>
<evidence type="ECO:0000256" key="1">
    <source>
        <dbReference type="ARBA" id="ARBA00022670"/>
    </source>
</evidence>
<evidence type="ECO:0000256" key="6">
    <source>
        <dbReference type="PIRSR" id="PIRSR601842-1"/>
    </source>
</evidence>
<keyword evidence="2 7" id="KW-0479">Metal-binding</keyword>
<keyword evidence="1 8" id="KW-0645">Protease</keyword>
<keyword evidence="8" id="KW-0964">Secreted</keyword>
<evidence type="ECO:0000256" key="2">
    <source>
        <dbReference type="ARBA" id="ARBA00022723"/>
    </source>
</evidence>
<evidence type="ECO:0000313" key="10">
    <source>
        <dbReference type="EMBL" id="KAK6957212.1"/>
    </source>
</evidence>
<keyword evidence="8" id="KW-0865">Zymogen</keyword>
<feature type="signal peptide" evidence="8">
    <location>
        <begin position="1"/>
        <end position="19"/>
    </location>
</feature>
<evidence type="ECO:0000256" key="8">
    <source>
        <dbReference type="RuleBase" id="RU364017"/>
    </source>
</evidence>
<gene>
    <name evidence="10" type="ORF">Daesc_002498</name>
</gene>
<dbReference type="GO" id="GO:0008270">
    <property type="term" value="F:zinc ion binding"/>
    <property type="evidence" value="ECO:0007669"/>
    <property type="project" value="InterPro"/>
</dbReference>
<feature type="active site" evidence="6">
    <location>
        <position position="425"/>
    </location>
</feature>
<accession>A0AAX6MYF4</accession>
<dbReference type="PANTHER" id="PTHR33478">
    <property type="entry name" value="EXTRACELLULAR METALLOPROTEINASE MEP"/>
    <property type="match status" value="1"/>
</dbReference>